<accession>A0A1V1P1V9</accession>
<dbReference type="Proteomes" id="UP000189670">
    <property type="component" value="Unassembled WGS sequence"/>
</dbReference>
<evidence type="ECO:0000259" key="2">
    <source>
        <dbReference type="Pfam" id="PF04773"/>
    </source>
</evidence>
<dbReference type="Gene3D" id="2.60.120.1440">
    <property type="match status" value="1"/>
</dbReference>
<reference evidence="4" key="1">
    <citation type="submission" date="2012-11" db="EMBL/GenBank/DDBJ databases">
        <authorList>
            <person name="Lucero-Rivera Y.E."/>
            <person name="Tovar-Ramirez D."/>
        </authorList>
    </citation>
    <scope>NUCLEOTIDE SEQUENCE [LARGE SCALE GENOMIC DNA]</scope>
    <source>
        <strain evidence="4">Araruama</strain>
    </source>
</reference>
<gene>
    <name evidence="3" type="ORF">OMM_04310</name>
</gene>
<dbReference type="AlphaFoldDB" id="A0A1V1P1V9"/>
<evidence type="ECO:0000256" key="1">
    <source>
        <dbReference type="SAM" id="MobiDB-lite"/>
    </source>
</evidence>
<feature type="region of interest" description="Disordered" evidence="1">
    <location>
        <begin position="241"/>
        <end position="274"/>
    </location>
</feature>
<dbReference type="EMBL" id="ATBP01000814">
    <property type="protein sequence ID" value="ETR68857.1"/>
    <property type="molecule type" value="Genomic_DNA"/>
</dbReference>
<dbReference type="PANTHER" id="PTHR38731:SF1">
    <property type="entry name" value="FECR PROTEIN DOMAIN-CONTAINING PROTEIN"/>
    <property type="match status" value="1"/>
</dbReference>
<dbReference type="InterPro" id="IPR006860">
    <property type="entry name" value="FecR"/>
</dbReference>
<dbReference type="Pfam" id="PF04773">
    <property type="entry name" value="FecR"/>
    <property type="match status" value="1"/>
</dbReference>
<comment type="caution">
    <text evidence="3">The sequence shown here is derived from an EMBL/GenBank/DDBJ whole genome shotgun (WGS) entry which is preliminary data.</text>
</comment>
<evidence type="ECO:0000313" key="4">
    <source>
        <dbReference type="Proteomes" id="UP000189670"/>
    </source>
</evidence>
<feature type="domain" description="FecR protein" evidence="2">
    <location>
        <begin position="27"/>
        <end position="123"/>
    </location>
</feature>
<proteinExistence type="predicted"/>
<feature type="compositionally biased region" description="Acidic residues" evidence="1">
    <location>
        <begin position="241"/>
        <end position="253"/>
    </location>
</feature>
<dbReference type="PANTHER" id="PTHR38731">
    <property type="entry name" value="LIPL45-RELATED LIPOPROTEIN-RELATED"/>
    <property type="match status" value="1"/>
</dbReference>
<evidence type="ECO:0000313" key="3">
    <source>
        <dbReference type="EMBL" id="ETR68857.1"/>
    </source>
</evidence>
<name>A0A1V1P1V9_9BACT</name>
<organism evidence="3 4">
    <name type="scientific">Candidatus Magnetoglobus multicellularis str. Araruama</name>
    <dbReference type="NCBI Taxonomy" id="890399"/>
    <lineage>
        <taxon>Bacteria</taxon>
        <taxon>Pseudomonadati</taxon>
        <taxon>Thermodesulfobacteriota</taxon>
        <taxon>Desulfobacteria</taxon>
        <taxon>Desulfobacterales</taxon>
        <taxon>Desulfobacteraceae</taxon>
        <taxon>Candidatus Magnetoglobus</taxon>
    </lineage>
</organism>
<sequence length="274" mass="30233">MHQQVLEGYTAQKGMLLYKSDTLFCLENSRASFKLNDGSILSLGSNTQMLISESIYDASHGKRASFLKMKAGKARFGITKISNYNQSDFKVRTPTAIVGVRGSDFIIRAKKLLTEVVTFQDTVLEVVNLFAPDVMPVLLSEFEKVVVESEMLTSVVSPISAEDAESLKQEFIFDDNQESIDTIIPSVDDDTTSAETSTEPITQSDEIETPIVVVNIPDDAIVPPIETPEENEIALVTVEEPSEPYDPEIDDISEDIHEKNIKSEMPGLPGSPIR</sequence>
<protein>
    <recommendedName>
        <fullName evidence="2">FecR protein domain-containing protein</fullName>
    </recommendedName>
</protein>